<dbReference type="Proteomes" id="UP000037660">
    <property type="component" value="Unassembled WGS sequence"/>
</dbReference>
<feature type="domain" description="ABC-2 type transporter transmembrane" evidence="11">
    <location>
        <begin position="30"/>
        <end position="237"/>
    </location>
</feature>
<keyword evidence="4" id="KW-1003">Cell membrane</keyword>
<comment type="similarity">
    <text evidence="2">Belongs to the ABC-2 integral membrane protein family.</text>
</comment>
<feature type="transmembrane region" description="Helical" evidence="10">
    <location>
        <begin position="160"/>
        <end position="179"/>
    </location>
</feature>
<feature type="transmembrane region" description="Helical" evidence="10">
    <location>
        <begin position="247"/>
        <end position="268"/>
    </location>
</feature>
<dbReference type="GO" id="GO:0015920">
    <property type="term" value="P:lipopolysaccharide transport"/>
    <property type="evidence" value="ECO:0007669"/>
    <property type="project" value="TreeGrafter"/>
</dbReference>
<reference evidence="12 13" key="2">
    <citation type="journal article" date="2016" name="Science">
        <title>A bacterium that degrades and assimilates poly(ethylene terephthalate).</title>
        <authorList>
            <person name="Yoshida S."/>
            <person name="Hiraga K."/>
            <person name="Takehana T."/>
            <person name="Taniguchi I."/>
            <person name="Yamaji H."/>
            <person name="Maeda Y."/>
            <person name="Toyohara K."/>
            <person name="Miyamoto K."/>
            <person name="Kimura Y."/>
            <person name="Oda K."/>
        </authorList>
    </citation>
    <scope>NUCLEOTIDE SEQUENCE [LARGE SCALE GENOMIC DNA]</scope>
    <source>
        <strain evidence="13">NBRC 110686 / TISTR 2288 / 201-F6</strain>
    </source>
</reference>
<name>A0A0K8NXS9_PISS1</name>
<evidence type="ECO:0000256" key="1">
    <source>
        <dbReference type="ARBA" id="ARBA00004651"/>
    </source>
</evidence>
<comment type="caution">
    <text evidence="12">The sequence shown here is derived from an EMBL/GenBank/DDBJ whole genome shotgun (WGS) entry which is preliminary data.</text>
</comment>
<dbReference type="PRINTS" id="PR00164">
    <property type="entry name" value="ABC2TRNSPORT"/>
</dbReference>
<evidence type="ECO:0000256" key="3">
    <source>
        <dbReference type="ARBA" id="ARBA00022448"/>
    </source>
</evidence>
<dbReference type="GO" id="GO:0015774">
    <property type="term" value="P:polysaccharide transport"/>
    <property type="evidence" value="ECO:0007669"/>
    <property type="project" value="UniProtKB-KW"/>
</dbReference>
<protein>
    <submittedName>
        <fullName evidence="12">Capsular polysaccharide ABC transporter, permease protein KpsM</fullName>
    </submittedName>
</protein>
<evidence type="ECO:0000256" key="9">
    <source>
        <dbReference type="ARBA" id="ARBA00023136"/>
    </source>
</evidence>
<feature type="transmembrane region" description="Helical" evidence="10">
    <location>
        <begin position="127"/>
        <end position="148"/>
    </location>
</feature>
<evidence type="ECO:0000256" key="5">
    <source>
        <dbReference type="ARBA" id="ARBA00022597"/>
    </source>
</evidence>
<evidence type="ECO:0000256" key="6">
    <source>
        <dbReference type="ARBA" id="ARBA00022692"/>
    </source>
</evidence>
<dbReference type="Pfam" id="PF01061">
    <property type="entry name" value="ABC2_membrane"/>
    <property type="match status" value="1"/>
</dbReference>
<gene>
    <name evidence="12" type="ORF">ISF6_0744</name>
</gene>
<sequence>MSVNTRTDREGARAAPTGLSRSFAIQCRIIGALFLREVLTRYGRHNIGFFWLFVEPMIFTALVTALWTAIGANHGSSIPIVAFGLTGYSTALLWRNMPNRTLGAIEPNLSLMYHRNVKVIDIYMSRILLEVGGVTASFVILAFAFTAFEWMQPPEDILKVMFAWLMLCWFGVALGLAIGAVGERYTFIGKLWGPMSYILFPLSGAAFIVDALPPGGRDYILLLPMVHGVELLREGYFGSAVRSHYDLGYMAACCLALTLFGMAGTRIVGRDITP</sequence>
<evidence type="ECO:0000259" key="11">
    <source>
        <dbReference type="Pfam" id="PF01061"/>
    </source>
</evidence>
<evidence type="ECO:0000256" key="10">
    <source>
        <dbReference type="SAM" id="Phobius"/>
    </source>
</evidence>
<accession>A0A0K8NXS9</accession>
<reference evidence="13" key="1">
    <citation type="submission" date="2015-07" db="EMBL/GenBank/DDBJ databases">
        <title>Discovery of a poly(ethylene terephthalate assimilation.</title>
        <authorList>
            <person name="Yoshida S."/>
            <person name="Hiraga K."/>
            <person name="Takehana T."/>
            <person name="Taniguchi I."/>
            <person name="Yamaji H."/>
            <person name="Maeda Y."/>
            <person name="Toyohara K."/>
            <person name="Miyamoto K."/>
            <person name="Kimura Y."/>
            <person name="Oda K."/>
        </authorList>
    </citation>
    <scope>NUCLEOTIDE SEQUENCE [LARGE SCALE GENOMIC DNA]</scope>
    <source>
        <strain evidence="13">NBRC 110686 / TISTR 2288 / 201-F6</strain>
    </source>
</reference>
<dbReference type="GO" id="GO:0140359">
    <property type="term" value="F:ABC-type transporter activity"/>
    <property type="evidence" value="ECO:0007669"/>
    <property type="project" value="InterPro"/>
</dbReference>
<keyword evidence="8" id="KW-0625">Polysaccharide transport</keyword>
<dbReference type="GO" id="GO:0043190">
    <property type="term" value="C:ATP-binding cassette (ABC) transporter complex"/>
    <property type="evidence" value="ECO:0007669"/>
    <property type="project" value="InterPro"/>
</dbReference>
<dbReference type="PANTHER" id="PTHR30413">
    <property type="entry name" value="INNER MEMBRANE TRANSPORT PERMEASE"/>
    <property type="match status" value="1"/>
</dbReference>
<evidence type="ECO:0000256" key="7">
    <source>
        <dbReference type="ARBA" id="ARBA00022989"/>
    </source>
</evidence>
<comment type="subcellular location">
    <subcellularLocation>
        <location evidence="1">Cell membrane</location>
        <topology evidence="1">Multi-pass membrane protein</topology>
    </subcellularLocation>
</comment>
<evidence type="ECO:0000313" key="12">
    <source>
        <dbReference type="EMBL" id="GAP35173.1"/>
    </source>
</evidence>
<keyword evidence="9 10" id="KW-0472">Membrane</keyword>
<dbReference type="AlphaFoldDB" id="A0A0K8NXS9"/>
<evidence type="ECO:0000256" key="4">
    <source>
        <dbReference type="ARBA" id="ARBA00022475"/>
    </source>
</evidence>
<evidence type="ECO:0000313" key="13">
    <source>
        <dbReference type="Proteomes" id="UP000037660"/>
    </source>
</evidence>
<feature type="transmembrane region" description="Helical" evidence="10">
    <location>
        <begin position="76"/>
        <end position="94"/>
    </location>
</feature>
<keyword evidence="3" id="KW-0813">Transport</keyword>
<evidence type="ECO:0000256" key="2">
    <source>
        <dbReference type="ARBA" id="ARBA00007783"/>
    </source>
</evidence>
<keyword evidence="6 10" id="KW-0812">Transmembrane</keyword>
<dbReference type="EMBL" id="BBYR01000014">
    <property type="protein sequence ID" value="GAP35173.1"/>
    <property type="molecule type" value="Genomic_DNA"/>
</dbReference>
<dbReference type="InterPro" id="IPR013525">
    <property type="entry name" value="ABC2_TM"/>
</dbReference>
<dbReference type="STRING" id="1547922.ISF6_0744"/>
<dbReference type="PANTHER" id="PTHR30413:SF10">
    <property type="entry name" value="CAPSULE POLYSACCHARIDE EXPORT INNER-MEMBRANE PROTEIN CTRC"/>
    <property type="match status" value="1"/>
</dbReference>
<dbReference type="InterPro" id="IPR000412">
    <property type="entry name" value="ABC_2_transport"/>
</dbReference>
<proteinExistence type="inferred from homology"/>
<keyword evidence="13" id="KW-1185">Reference proteome</keyword>
<keyword evidence="7 10" id="KW-1133">Transmembrane helix</keyword>
<feature type="transmembrane region" description="Helical" evidence="10">
    <location>
        <begin position="49"/>
        <end position="70"/>
    </location>
</feature>
<organism evidence="12 13">
    <name type="scientific">Piscinibacter sakaiensis</name>
    <name type="common">Ideonella sakaiensis</name>
    <dbReference type="NCBI Taxonomy" id="1547922"/>
    <lineage>
        <taxon>Bacteria</taxon>
        <taxon>Pseudomonadati</taxon>
        <taxon>Pseudomonadota</taxon>
        <taxon>Betaproteobacteria</taxon>
        <taxon>Burkholderiales</taxon>
        <taxon>Sphaerotilaceae</taxon>
        <taxon>Piscinibacter</taxon>
    </lineage>
</organism>
<evidence type="ECO:0000256" key="8">
    <source>
        <dbReference type="ARBA" id="ARBA00023047"/>
    </source>
</evidence>
<feature type="transmembrane region" description="Helical" evidence="10">
    <location>
        <begin position="191"/>
        <end position="209"/>
    </location>
</feature>
<keyword evidence="5" id="KW-0762">Sugar transport</keyword>